<evidence type="ECO:0000313" key="3">
    <source>
        <dbReference type="EMBL" id="KAG5636341.1"/>
    </source>
</evidence>
<dbReference type="InterPro" id="IPR056119">
    <property type="entry name" value="DUF7702"/>
</dbReference>
<keyword evidence="1" id="KW-0472">Membrane</keyword>
<dbReference type="OrthoDB" id="5389493at2759"/>
<name>A0A9P7K349_9AGAR</name>
<feature type="transmembrane region" description="Helical" evidence="1">
    <location>
        <begin position="158"/>
        <end position="181"/>
    </location>
</feature>
<feature type="transmembrane region" description="Helical" evidence="1">
    <location>
        <begin position="237"/>
        <end position="257"/>
    </location>
</feature>
<protein>
    <recommendedName>
        <fullName evidence="2">DUF7702 domain-containing protein</fullName>
    </recommendedName>
</protein>
<comment type="caution">
    <text evidence="3">The sequence shown here is derived from an EMBL/GenBank/DDBJ whole genome shotgun (WGS) entry which is preliminary data.</text>
</comment>
<reference evidence="3" key="1">
    <citation type="submission" date="2021-02" db="EMBL/GenBank/DDBJ databases">
        <authorList>
            <person name="Nieuwenhuis M."/>
            <person name="Van De Peppel L.J.J."/>
        </authorList>
    </citation>
    <scope>NUCLEOTIDE SEQUENCE</scope>
    <source>
        <strain evidence="3">D49</strain>
    </source>
</reference>
<feature type="domain" description="DUF7702" evidence="2">
    <location>
        <begin position="16"/>
        <end position="255"/>
    </location>
</feature>
<feature type="transmembrane region" description="Helical" evidence="1">
    <location>
        <begin position="202"/>
        <end position="225"/>
    </location>
</feature>
<accession>A0A9P7K349</accession>
<keyword evidence="1" id="KW-1133">Transmembrane helix</keyword>
<proteinExistence type="predicted"/>
<sequence length="268" mass="29537">MSSQGPNYADFFGIHSIAAAVIFAVAYVPLAGWFAIQSFGRPTYVFLILTFFCAIRIAGFIIRAILAASDSVASNLGVLIAEQVLFGVGFFGLLYSAYTLVLDRWSLTSTAPGTDPLSRFTHNRRIFRIALMIGVVLFIVGITEATNTDPYKGNSLRVAGTIVFLVLTVLLAYQTVLLSRIELRENDYNSRAKINSVGRQHGAYILCTIAVLLIVREAFSTVAVFDHAKQYNERLWYPLYALPELLAVILYTAPGLVPPRSELPAYQP</sequence>
<feature type="transmembrane region" description="Helical" evidence="1">
    <location>
        <begin position="78"/>
        <end position="101"/>
    </location>
</feature>
<dbReference type="Proteomes" id="UP000717328">
    <property type="component" value="Unassembled WGS sequence"/>
</dbReference>
<feature type="transmembrane region" description="Helical" evidence="1">
    <location>
        <begin position="12"/>
        <end position="36"/>
    </location>
</feature>
<dbReference type="PANTHER" id="PTHR42109:SF2">
    <property type="entry name" value="INTEGRAL MEMBRANE PROTEIN"/>
    <property type="match status" value="1"/>
</dbReference>
<feature type="transmembrane region" description="Helical" evidence="1">
    <location>
        <begin position="43"/>
        <end position="66"/>
    </location>
</feature>
<dbReference type="AlphaFoldDB" id="A0A9P7K349"/>
<evidence type="ECO:0000256" key="1">
    <source>
        <dbReference type="SAM" id="Phobius"/>
    </source>
</evidence>
<evidence type="ECO:0000259" key="2">
    <source>
        <dbReference type="Pfam" id="PF24800"/>
    </source>
</evidence>
<dbReference type="PANTHER" id="PTHR42109">
    <property type="entry name" value="UNPLACED GENOMIC SCAFFOLD UM_SCAF_CONTIG_1.265, WHOLE GENOME SHOTGUN SEQUENCE"/>
    <property type="match status" value="1"/>
</dbReference>
<keyword evidence="1" id="KW-0812">Transmembrane</keyword>
<evidence type="ECO:0000313" key="4">
    <source>
        <dbReference type="Proteomes" id="UP000717328"/>
    </source>
</evidence>
<gene>
    <name evidence="3" type="ORF">H0H81_008363</name>
</gene>
<keyword evidence="4" id="KW-1185">Reference proteome</keyword>
<reference evidence="3" key="2">
    <citation type="submission" date="2021-10" db="EMBL/GenBank/DDBJ databases">
        <title>Phylogenomics reveals ancestral predisposition of the termite-cultivated fungus Termitomyces towards a domesticated lifestyle.</title>
        <authorList>
            <person name="Auxier B."/>
            <person name="Grum-Grzhimaylo A."/>
            <person name="Cardenas M.E."/>
            <person name="Lodge J.D."/>
            <person name="Laessoe T."/>
            <person name="Pedersen O."/>
            <person name="Smith M.E."/>
            <person name="Kuyper T.W."/>
            <person name="Franco-Molano E.A."/>
            <person name="Baroni T.J."/>
            <person name="Aanen D.K."/>
        </authorList>
    </citation>
    <scope>NUCLEOTIDE SEQUENCE</scope>
    <source>
        <strain evidence="3">D49</strain>
    </source>
</reference>
<feature type="transmembrane region" description="Helical" evidence="1">
    <location>
        <begin position="126"/>
        <end position="146"/>
    </location>
</feature>
<organism evidence="3 4">
    <name type="scientific">Sphagnurus paluster</name>
    <dbReference type="NCBI Taxonomy" id="117069"/>
    <lineage>
        <taxon>Eukaryota</taxon>
        <taxon>Fungi</taxon>
        <taxon>Dikarya</taxon>
        <taxon>Basidiomycota</taxon>
        <taxon>Agaricomycotina</taxon>
        <taxon>Agaricomycetes</taxon>
        <taxon>Agaricomycetidae</taxon>
        <taxon>Agaricales</taxon>
        <taxon>Tricholomatineae</taxon>
        <taxon>Lyophyllaceae</taxon>
        <taxon>Sphagnurus</taxon>
    </lineage>
</organism>
<dbReference type="EMBL" id="JABCKI010005945">
    <property type="protein sequence ID" value="KAG5636341.1"/>
    <property type="molecule type" value="Genomic_DNA"/>
</dbReference>
<dbReference type="Pfam" id="PF24800">
    <property type="entry name" value="DUF7702"/>
    <property type="match status" value="1"/>
</dbReference>